<keyword evidence="3" id="KW-0378">Hydrolase</keyword>
<dbReference type="PANTHER" id="PTHR42188">
    <property type="entry name" value="23S RRNA-SPECIFIC ENDONUCLEASE VAPC20"/>
    <property type="match status" value="1"/>
</dbReference>
<keyword evidence="2" id="KW-0479">Metal-binding</keyword>
<dbReference type="RefSeq" id="WP_184072559.1">
    <property type="nucleotide sequence ID" value="NZ_JACHDS010000001.1"/>
</dbReference>
<keyword evidence="1" id="KW-0540">Nuclease</keyword>
<dbReference type="Gene3D" id="3.40.50.1010">
    <property type="entry name" value="5'-nuclease"/>
    <property type="match status" value="1"/>
</dbReference>
<accession>A0A7W9YDT2</accession>
<evidence type="ECO:0000313" key="7">
    <source>
        <dbReference type="Proteomes" id="UP000546642"/>
    </source>
</evidence>
<reference evidence="6 7" key="1">
    <citation type="submission" date="2020-08" db="EMBL/GenBank/DDBJ databases">
        <title>Sequencing the genomes of 1000 actinobacteria strains.</title>
        <authorList>
            <person name="Klenk H.-P."/>
        </authorList>
    </citation>
    <scope>NUCLEOTIDE SEQUENCE [LARGE SCALE GENOMIC DNA]</scope>
    <source>
        <strain evidence="6 7">DSM 46659</strain>
    </source>
</reference>
<dbReference type="PANTHER" id="PTHR42188:SF1">
    <property type="entry name" value="23S RRNA-SPECIFIC ENDONUCLEASE VAPC20"/>
    <property type="match status" value="1"/>
</dbReference>
<dbReference type="InterPro" id="IPR029060">
    <property type="entry name" value="PIN-like_dom_sf"/>
</dbReference>
<comment type="caution">
    <text evidence="6">The sequence shown here is derived from an EMBL/GenBank/DDBJ whole genome shotgun (WGS) entry which is preliminary data.</text>
</comment>
<dbReference type="EMBL" id="JACHDS010000001">
    <property type="protein sequence ID" value="MBB6170130.1"/>
    <property type="molecule type" value="Genomic_DNA"/>
</dbReference>
<evidence type="ECO:0000256" key="1">
    <source>
        <dbReference type="ARBA" id="ARBA00022722"/>
    </source>
</evidence>
<dbReference type="GO" id="GO:0016075">
    <property type="term" value="P:rRNA catabolic process"/>
    <property type="evidence" value="ECO:0007669"/>
    <property type="project" value="TreeGrafter"/>
</dbReference>
<evidence type="ECO:0000313" key="6">
    <source>
        <dbReference type="EMBL" id="MBB6170130.1"/>
    </source>
</evidence>
<dbReference type="SUPFAM" id="SSF88723">
    <property type="entry name" value="PIN domain-like"/>
    <property type="match status" value="1"/>
</dbReference>
<name>A0A7W9YDT2_9ACTN</name>
<dbReference type="InterPro" id="IPR002716">
    <property type="entry name" value="PIN_dom"/>
</dbReference>
<keyword evidence="7" id="KW-1185">Reference proteome</keyword>
<dbReference type="InterPro" id="IPR039018">
    <property type="entry name" value="VapC20-like"/>
</dbReference>
<dbReference type="GO" id="GO:0016787">
    <property type="term" value="F:hydrolase activity"/>
    <property type="evidence" value="ECO:0007669"/>
    <property type="project" value="UniProtKB-KW"/>
</dbReference>
<organism evidence="6 7">
    <name type="scientific">Nocardiopsis mwathae</name>
    <dbReference type="NCBI Taxonomy" id="1472723"/>
    <lineage>
        <taxon>Bacteria</taxon>
        <taxon>Bacillati</taxon>
        <taxon>Actinomycetota</taxon>
        <taxon>Actinomycetes</taxon>
        <taxon>Streptosporangiales</taxon>
        <taxon>Nocardiopsidaceae</taxon>
        <taxon>Nocardiopsis</taxon>
    </lineage>
</organism>
<evidence type="ECO:0000256" key="3">
    <source>
        <dbReference type="ARBA" id="ARBA00022801"/>
    </source>
</evidence>
<evidence type="ECO:0000259" key="5">
    <source>
        <dbReference type="Pfam" id="PF01850"/>
    </source>
</evidence>
<dbReference type="GO" id="GO:0004521">
    <property type="term" value="F:RNA endonuclease activity"/>
    <property type="evidence" value="ECO:0007669"/>
    <property type="project" value="InterPro"/>
</dbReference>
<evidence type="ECO:0000256" key="4">
    <source>
        <dbReference type="ARBA" id="ARBA00022842"/>
    </source>
</evidence>
<evidence type="ECO:0000256" key="2">
    <source>
        <dbReference type="ARBA" id="ARBA00022723"/>
    </source>
</evidence>
<protein>
    <recommendedName>
        <fullName evidence="5">PIN domain-containing protein</fullName>
    </recommendedName>
</protein>
<gene>
    <name evidence="6" type="ORF">HNR23_000190</name>
</gene>
<proteinExistence type="predicted"/>
<dbReference type="Pfam" id="PF01850">
    <property type="entry name" value="PIN"/>
    <property type="match status" value="1"/>
</dbReference>
<feature type="domain" description="PIN" evidence="5">
    <location>
        <begin position="5"/>
        <end position="126"/>
    </location>
</feature>
<sequence length="141" mass="15697">MIVTLLDTGVLWAAIDKRDKHHRVATDLLGSIPGRLLLPTTVLTETAWNVESNLGSKAEAEFIDDVVQSEMEIVELDQQDIICAASFIRQYASLSLGFVDASVMALAQRLEISRIATVDRRHFCAVRPKHVDHFTLLPESI</sequence>
<dbReference type="AlphaFoldDB" id="A0A7W9YDT2"/>
<dbReference type="Proteomes" id="UP000546642">
    <property type="component" value="Unassembled WGS sequence"/>
</dbReference>
<keyword evidence="4" id="KW-0460">Magnesium</keyword>
<dbReference type="GO" id="GO:0046872">
    <property type="term" value="F:metal ion binding"/>
    <property type="evidence" value="ECO:0007669"/>
    <property type="project" value="UniProtKB-KW"/>
</dbReference>